<reference evidence="2 3" key="1">
    <citation type="submission" date="2024-01" db="EMBL/GenBank/DDBJ databases">
        <title>Characterization of antibiotic resistant novel bacterial strains and their environmental applications.</title>
        <authorList>
            <person name="Manzoor S."/>
            <person name="Abbas S."/>
            <person name="Arshad M."/>
            <person name="Ahmed I."/>
        </authorList>
    </citation>
    <scope>NUCLEOTIDE SEQUENCE [LARGE SCALE GENOMIC DNA]</scope>
    <source>
        <strain evidence="2 3">NCCP-602</strain>
    </source>
</reference>
<dbReference type="Proteomes" id="UP001498238">
    <property type="component" value="Unassembled WGS sequence"/>
</dbReference>
<keyword evidence="1" id="KW-1133">Transmembrane helix</keyword>
<name>A0ABP3C4M6_9MICO</name>
<organism evidence="2 3">
    <name type="scientific">Brevibacterium metallidurans</name>
    <dbReference type="NCBI Taxonomy" id="1482676"/>
    <lineage>
        <taxon>Bacteria</taxon>
        <taxon>Bacillati</taxon>
        <taxon>Actinomycetota</taxon>
        <taxon>Actinomycetes</taxon>
        <taxon>Micrococcales</taxon>
        <taxon>Brevibacteriaceae</taxon>
        <taxon>Brevibacterium</taxon>
    </lineage>
</organism>
<accession>A0ABP3C4M6</accession>
<dbReference type="EMBL" id="BAAAAF010000002">
    <property type="protein sequence ID" value="GAA0034584.1"/>
    <property type="molecule type" value="Genomic_DNA"/>
</dbReference>
<feature type="transmembrane region" description="Helical" evidence="1">
    <location>
        <begin position="38"/>
        <end position="59"/>
    </location>
</feature>
<feature type="transmembrane region" description="Helical" evidence="1">
    <location>
        <begin position="97"/>
        <end position="126"/>
    </location>
</feature>
<evidence type="ECO:0000313" key="3">
    <source>
        <dbReference type="Proteomes" id="UP001498238"/>
    </source>
</evidence>
<protein>
    <submittedName>
        <fullName evidence="2">Uncharacterized protein</fullName>
    </submittedName>
</protein>
<feature type="transmembrane region" description="Helical" evidence="1">
    <location>
        <begin position="66"/>
        <end position="85"/>
    </location>
</feature>
<keyword evidence="3" id="KW-1185">Reference proteome</keyword>
<evidence type="ECO:0000256" key="1">
    <source>
        <dbReference type="SAM" id="Phobius"/>
    </source>
</evidence>
<comment type="caution">
    <text evidence="2">The sequence shown here is derived from an EMBL/GenBank/DDBJ whole genome shotgun (WGS) entry which is preliminary data.</text>
</comment>
<keyword evidence="1" id="KW-0812">Transmembrane</keyword>
<gene>
    <name evidence="2" type="ORF">NCCP602_05450</name>
</gene>
<evidence type="ECO:0000313" key="2">
    <source>
        <dbReference type="EMBL" id="GAA0034584.1"/>
    </source>
</evidence>
<dbReference type="RefSeq" id="WP_339391564.1">
    <property type="nucleotide sequence ID" value="NZ_BAAAAF010000002.1"/>
</dbReference>
<keyword evidence="1" id="KW-0472">Membrane</keyword>
<proteinExistence type="predicted"/>
<sequence length="148" mass="16121">MLRIVGISVPVLFVLERIAVNAYLGQPWTWTIADGELLGWVAVTLCGIAPFVVCLVAAAVARPAGLVWWTAVVYTVLAGAFGVWVDVDMLTLDDPLAALGLFFLIVCQWAVLLTVAVIVGVIAVVLHRRRERWGVPDDRETRRSPTGK</sequence>